<name>A0A4Z0P7A6_9BACT</name>
<evidence type="ECO:0000313" key="2">
    <source>
        <dbReference type="EMBL" id="TGE08304.1"/>
    </source>
</evidence>
<feature type="transmembrane region" description="Helical" evidence="1">
    <location>
        <begin position="174"/>
        <end position="195"/>
    </location>
</feature>
<dbReference type="Proteomes" id="UP000298337">
    <property type="component" value="Unassembled WGS sequence"/>
</dbReference>
<keyword evidence="1" id="KW-0812">Transmembrane</keyword>
<comment type="caution">
    <text evidence="2">The sequence shown here is derived from an EMBL/GenBank/DDBJ whole genome shotgun (WGS) entry which is preliminary data.</text>
</comment>
<dbReference type="EMBL" id="SRLA01000002">
    <property type="protein sequence ID" value="TGE08304.1"/>
    <property type="molecule type" value="Genomic_DNA"/>
</dbReference>
<protein>
    <submittedName>
        <fullName evidence="2">Uncharacterized protein</fullName>
    </submittedName>
</protein>
<proteinExistence type="predicted"/>
<dbReference type="RefSeq" id="WP_135434206.1">
    <property type="nucleotide sequence ID" value="NZ_SRLA01000002.1"/>
</dbReference>
<evidence type="ECO:0000256" key="1">
    <source>
        <dbReference type="SAM" id="Phobius"/>
    </source>
</evidence>
<keyword evidence="3" id="KW-1185">Reference proteome</keyword>
<accession>A0A4Z0P7A6</accession>
<keyword evidence="1" id="KW-0472">Membrane</keyword>
<organism evidence="2 3">
    <name type="scientific">Hymenobacter fodinae</name>
    <dbReference type="NCBI Taxonomy" id="2510796"/>
    <lineage>
        <taxon>Bacteria</taxon>
        <taxon>Pseudomonadati</taxon>
        <taxon>Bacteroidota</taxon>
        <taxon>Cytophagia</taxon>
        <taxon>Cytophagales</taxon>
        <taxon>Hymenobacteraceae</taxon>
        <taxon>Hymenobacter</taxon>
    </lineage>
</organism>
<dbReference type="AlphaFoldDB" id="A0A4Z0P7A6"/>
<dbReference type="OrthoDB" id="884674at2"/>
<sequence>MLMLQDQVSRPKQSILQMTFPLPPSKFQPSDKWSYMPQPAEIRRLRQWQTVWLTGNNRADSLNLRLLWRKLGHMQQFPNNTTGVAVRFGAGARFGRVVDVVDCVSQWNVKKYVFDIHAPTPVLYAFTDAQQAPVSGSAPNHDALYSAAPAAPDSASSASSRWLQQIGAPLRHPAWSTALLACLGLAAVGAAVYFLRELS</sequence>
<reference evidence="2 3" key="1">
    <citation type="submission" date="2019-04" db="EMBL/GenBank/DDBJ databases">
        <authorList>
            <person name="Feng G."/>
            <person name="Zhang J."/>
            <person name="Zhu H."/>
        </authorList>
    </citation>
    <scope>NUCLEOTIDE SEQUENCE [LARGE SCALE GENOMIC DNA]</scope>
    <source>
        <strain evidence="2 3">92R-1</strain>
    </source>
</reference>
<keyword evidence="1" id="KW-1133">Transmembrane helix</keyword>
<gene>
    <name evidence="2" type="ORF">EU556_11330</name>
</gene>
<evidence type="ECO:0000313" key="3">
    <source>
        <dbReference type="Proteomes" id="UP000298337"/>
    </source>
</evidence>